<feature type="domain" description="DUF4352" evidence="3">
    <location>
        <begin position="63"/>
        <end position="176"/>
    </location>
</feature>
<evidence type="ECO:0000256" key="1">
    <source>
        <dbReference type="ARBA" id="ARBA00022729"/>
    </source>
</evidence>
<keyword evidence="5" id="KW-1185">Reference proteome</keyword>
<accession>A0ABX8SFY1</accession>
<organism evidence="4 5">
    <name type="scientific">Skermania pinensis</name>
    <dbReference type="NCBI Taxonomy" id="39122"/>
    <lineage>
        <taxon>Bacteria</taxon>
        <taxon>Bacillati</taxon>
        <taxon>Actinomycetota</taxon>
        <taxon>Actinomycetes</taxon>
        <taxon>Mycobacteriales</taxon>
        <taxon>Gordoniaceae</taxon>
        <taxon>Skermania</taxon>
    </lineage>
</organism>
<keyword evidence="1 2" id="KW-0732">Signal</keyword>
<dbReference type="EMBL" id="CP079105">
    <property type="protein sequence ID" value="QXQ15842.1"/>
    <property type="molecule type" value="Genomic_DNA"/>
</dbReference>
<dbReference type="Pfam" id="PF11611">
    <property type="entry name" value="DUF4352"/>
    <property type="match status" value="1"/>
</dbReference>
<proteinExistence type="predicted"/>
<dbReference type="InterPro" id="IPR029051">
    <property type="entry name" value="DUF4352"/>
</dbReference>
<gene>
    <name evidence="4" type="ORF">KV203_10780</name>
</gene>
<dbReference type="Gene3D" id="2.60.40.1240">
    <property type="match status" value="1"/>
</dbReference>
<evidence type="ECO:0000259" key="3">
    <source>
        <dbReference type="Pfam" id="PF11611"/>
    </source>
</evidence>
<evidence type="ECO:0000313" key="4">
    <source>
        <dbReference type="EMBL" id="QXQ15842.1"/>
    </source>
</evidence>
<reference evidence="4" key="1">
    <citation type="submission" date="2021-07" db="EMBL/GenBank/DDBJ databases">
        <title>Candidatus Kaistella beijingensis sp. nov. isolated from a municipal wastewater treatment plant is involved in sludge foaming.</title>
        <authorList>
            <person name="Song Y."/>
            <person name="Liu S.-J."/>
        </authorList>
    </citation>
    <scope>NUCLEOTIDE SEQUENCE</scope>
    <source>
        <strain evidence="4">DSM 43998</strain>
    </source>
</reference>
<dbReference type="InterPro" id="IPR029050">
    <property type="entry name" value="Immunoprotect_excell_Ig-like"/>
</dbReference>
<feature type="signal peptide" evidence="2">
    <location>
        <begin position="1"/>
        <end position="24"/>
    </location>
</feature>
<evidence type="ECO:0000256" key="2">
    <source>
        <dbReference type="SAM" id="SignalP"/>
    </source>
</evidence>
<evidence type="ECO:0000313" key="5">
    <source>
        <dbReference type="Proteomes" id="UP000887023"/>
    </source>
</evidence>
<sequence length="181" mass="18634">MKIGLGLGATILGLIALGSVVDGADNTDAKSNSTLAAETVSSKGESSTAAAVKPAAETVAPAGTTVRDGKFEFQVLGVDRSATKEGLFNPDEAKGEFFVVRLRVTNIGDDARTFHASNQHLIVSGNKYDATTSISDENWLEDINPGLGIEATVTFDIPPGAVPEAIECHDSAFSGGALLAL</sequence>
<protein>
    <submittedName>
        <fullName evidence="4">DUF4352 domain-containing protein</fullName>
    </submittedName>
</protein>
<dbReference type="Proteomes" id="UP000887023">
    <property type="component" value="Chromosome"/>
</dbReference>
<name>A0ABX8SFY1_9ACTN</name>
<feature type="chain" id="PRO_5047349341" evidence="2">
    <location>
        <begin position="25"/>
        <end position="181"/>
    </location>
</feature>